<evidence type="ECO:0000256" key="1">
    <source>
        <dbReference type="SAM" id="Phobius"/>
    </source>
</evidence>
<sequence>MTCPRENDYRKSPLRRWAPALCTSIAPLGVQSSSNTLASWIIAISPLIQLGVHVTANVVGGYVTWVAVGAIAALVAGTTAVLAWYDGEQLETRGYGKTAFPYWALLAPSVYLFVRGQRTSLRNFEGYGPLWGHLLVVILLAAGYVLLILFGGAFAQVILLPR</sequence>
<keyword evidence="1" id="KW-0472">Membrane</keyword>
<dbReference type="RefSeq" id="WP_134501779.1">
    <property type="nucleotide sequence ID" value="NZ_SOEY01000007.1"/>
</dbReference>
<proteinExistence type="predicted"/>
<dbReference type="OrthoDB" id="5244233at2"/>
<reference evidence="2 3" key="1">
    <citation type="submission" date="2019-03" db="EMBL/GenBank/DDBJ databases">
        <title>Genomics of glacier-inhabiting Cryobacterium strains.</title>
        <authorList>
            <person name="Liu Q."/>
            <person name="Xin Y.-H."/>
        </authorList>
    </citation>
    <scope>NUCLEOTIDE SEQUENCE [LARGE SCALE GENOMIC DNA]</scope>
    <source>
        <strain evidence="2 3">HLT2-23</strain>
    </source>
</reference>
<name>A0A4R8V136_9MICO</name>
<organism evidence="2 3">
    <name type="scientific">Cryobacterium glaciale</name>
    <dbReference type="NCBI Taxonomy" id="1259145"/>
    <lineage>
        <taxon>Bacteria</taxon>
        <taxon>Bacillati</taxon>
        <taxon>Actinomycetota</taxon>
        <taxon>Actinomycetes</taxon>
        <taxon>Micrococcales</taxon>
        <taxon>Microbacteriaceae</taxon>
        <taxon>Cryobacterium</taxon>
    </lineage>
</organism>
<keyword evidence="3" id="KW-1185">Reference proteome</keyword>
<keyword evidence="1" id="KW-1133">Transmembrane helix</keyword>
<feature type="transmembrane region" description="Helical" evidence="1">
    <location>
        <begin position="134"/>
        <end position="160"/>
    </location>
</feature>
<feature type="transmembrane region" description="Helical" evidence="1">
    <location>
        <begin position="97"/>
        <end position="114"/>
    </location>
</feature>
<feature type="transmembrane region" description="Helical" evidence="1">
    <location>
        <begin position="62"/>
        <end position="85"/>
    </location>
</feature>
<evidence type="ECO:0000313" key="2">
    <source>
        <dbReference type="EMBL" id="TFB75882.1"/>
    </source>
</evidence>
<accession>A0A4R8V136</accession>
<dbReference type="EMBL" id="SOEY01000007">
    <property type="protein sequence ID" value="TFB75882.1"/>
    <property type="molecule type" value="Genomic_DNA"/>
</dbReference>
<keyword evidence="1" id="KW-0812">Transmembrane</keyword>
<protein>
    <submittedName>
        <fullName evidence="2">Uncharacterized protein</fullName>
    </submittedName>
</protein>
<dbReference type="AlphaFoldDB" id="A0A4R8V136"/>
<evidence type="ECO:0000313" key="3">
    <source>
        <dbReference type="Proteomes" id="UP000298173"/>
    </source>
</evidence>
<comment type="caution">
    <text evidence="2">The sequence shown here is derived from an EMBL/GenBank/DDBJ whole genome shotgun (WGS) entry which is preliminary data.</text>
</comment>
<gene>
    <name evidence="2" type="ORF">E3O06_04385</name>
</gene>
<dbReference type="Proteomes" id="UP000298173">
    <property type="component" value="Unassembled WGS sequence"/>
</dbReference>